<sequence>MFQNKLEIKSTEVILPARSAESLSLVPVGVREELQSLSTLCHCS</sequence>
<reference evidence="2" key="1">
    <citation type="submission" date="2005-09" db="EMBL/GenBank/DDBJ databases">
        <authorList>
            <person name="Mural R.J."/>
            <person name="Li P.W."/>
            <person name="Adams M.D."/>
            <person name="Amanatides P.G."/>
            <person name="Baden-Tillson H."/>
            <person name="Barnstead M."/>
            <person name="Chin S.H."/>
            <person name="Dew I."/>
            <person name="Evans C.A."/>
            <person name="Ferriera S."/>
            <person name="Flanigan M."/>
            <person name="Fosler C."/>
            <person name="Glodek A."/>
            <person name="Gu Z."/>
            <person name="Holt R.A."/>
            <person name="Jennings D."/>
            <person name="Kraft C.L."/>
            <person name="Lu F."/>
            <person name="Nguyen T."/>
            <person name="Nusskern D.R."/>
            <person name="Pfannkoch C.M."/>
            <person name="Sitter C."/>
            <person name="Sutton G.G."/>
            <person name="Venter J.C."/>
            <person name="Wang Z."/>
            <person name="Woodage T."/>
            <person name="Zheng X.H."/>
            <person name="Zhong F."/>
        </authorList>
    </citation>
    <scope>NUCLEOTIDE SEQUENCE [LARGE SCALE GENOMIC DNA]</scope>
    <source>
        <strain>BN</strain>
        <strain evidence="2">Sprague-Dawley</strain>
    </source>
</reference>
<dbReference type="Proteomes" id="UP000234681">
    <property type="component" value="Chromosome 5"/>
</dbReference>
<dbReference type="EMBL" id="CH473962">
    <property type="protein sequence ID" value="EDL98441.1"/>
    <property type="molecule type" value="Genomic_DNA"/>
</dbReference>
<dbReference type="AlphaFoldDB" id="A6II71"/>
<evidence type="ECO:0000313" key="1">
    <source>
        <dbReference type="EMBL" id="EDL98441.1"/>
    </source>
</evidence>
<protein>
    <submittedName>
        <fullName evidence="1">RCG54958</fullName>
    </submittedName>
</protein>
<organism evidence="1 2">
    <name type="scientific">Rattus norvegicus</name>
    <name type="common">Rat</name>
    <dbReference type="NCBI Taxonomy" id="10116"/>
    <lineage>
        <taxon>Eukaryota</taxon>
        <taxon>Metazoa</taxon>
        <taxon>Chordata</taxon>
        <taxon>Craniata</taxon>
        <taxon>Vertebrata</taxon>
        <taxon>Euteleostomi</taxon>
        <taxon>Mammalia</taxon>
        <taxon>Eutheria</taxon>
        <taxon>Euarchontoglires</taxon>
        <taxon>Glires</taxon>
        <taxon>Rodentia</taxon>
        <taxon>Myomorpha</taxon>
        <taxon>Muroidea</taxon>
        <taxon>Muridae</taxon>
        <taxon>Murinae</taxon>
        <taxon>Rattus</taxon>
    </lineage>
</organism>
<proteinExistence type="predicted"/>
<accession>A6II71</accession>
<name>A6II71_RAT</name>
<gene>
    <name evidence="1" type="ORF">rCG_54958</name>
</gene>
<evidence type="ECO:0000313" key="2">
    <source>
        <dbReference type="Proteomes" id="UP000234681"/>
    </source>
</evidence>